<name>A0A8J2HXP4_9PLEO</name>
<evidence type="ECO:0000313" key="1">
    <source>
        <dbReference type="EMBL" id="CAG5149245.1"/>
    </source>
</evidence>
<gene>
    <name evidence="1" type="ORF">ALTATR162_LOCUS2324</name>
</gene>
<dbReference type="EMBL" id="CAJRGZ010000015">
    <property type="protein sequence ID" value="CAG5149245.1"/>
    <property type="molecule type" value="Genomic_DNA"/>
</dbReference>
<evidence type="ECO:0000313" key="2">
    <source>
        <dbReference type="Proteomes" id="UP000676310"/>
    </source>
</evidence>
<organism evidence="1 2">
    <name type="scientific">Alternaria atra</name>
    <dbReference type="NCBI Taxonomy" id="119953"/>
    <lineage>
        <taxon>Eukaryota</taxon>
        <taxon>Fungi</taxon>
        <taxon>Dikarya</taxon>
        <taxon>Ascomycota</taxon>
        <taxon>Pezizomycotina</taxon>
        <taxon>Dothideomycetes</taxon>
        <taxon>Pleosporomycetidae</taxon>
        <taxon>Pleosporales</taxon>
        <taxon>Pleosporineae</taxon>
        <taxon>Pleosporaceae</taxon>
        <taxon>Alternaria</taxon>
        <taxon>Alternaria sect. Ulocladioides</taxon>
    </lineage>
</organism>
<dbReference type="PANTHER" id="PTHR11439:SF483">
    <property type="entry name" value="PEPTIDE SYNTHASE GLIP-LIKE, PUTATIVE (AFU_ORTHOLOGUE AFUA_3G12920)-RELATED"/>
    <property type="match status" value="1"/>
</dbReference>
<protein>
    <recommendedName>
        <fullName evidence="3">Copia protein</fullName>
    </recommendedName>
</protein>
<comment type="caution">
    <text evidence="1">The sequence shown here is derived from an EMBL/GenBank/DDBJ whole genome shotgun (WGS) entry which is preliminary data.</text>
</comment>
<reference evidence="1" key="1">
    <citation type="submission" date="2021-05" db="EMBL/GenBank/DDBJ databases">
        <authorList>
            <person name="Stam R."/>
        </authorList>
    </citation>
    <scope>NUCLEOTIDE SEQUENCE</scope>
    <source>
        <strain evidence="1">CS162</strain>
    </source>
</reference>
<keyword evidence="2" id="KW-1185">Reference proteome</keyword>
<dbReference type="AlphaFoldDB" id="A0A8J2HXP4"/>
<dbReference type="Proteomes" id="UP000676310">
    <property type="component" value="Unassembled WGS sequence"/>
</dbReference>
<dbReference type="GeneID" id="67013757"/>
<dbReference type="RefSeq" id="XP_043165863.1">
    <property type="nucleotide sequence ID" value="XM_043309928.1"/>
</dbReference>
<accession>A0A8J2HXP4</accession>
<evidence type="ECO:0008006" key="3">
    <source>
        <dbReference type="Google" id="ProtNLM"/>
    </source>
</evidence>
<sequence>MPEIQEVKIYSDASWGSDPDNAKSFHGYILQINGSTISWSSKRQASVAKSTCEAEYMACSYAAAHLVWTRHALEELFGDSLRFKFILATDNQAAIILAKDQRISARSKHIAIHYHFVRERYLDKEFEIEHVPSASNIADICTKGLPLPLLKSMKDMMDLR</sequence>
<dbReference type="PANTHER" id="PTHR11439">
    <property type="entry name" value="GAG-POL-RELATED RETROTRANSPOSON"/>
    <property type="match status" value="1"/>
</dbReference>
<dbReference type="OrthoDB" id="3693885at2759"/>
<dbReference type="CDD" id="cd09272">
    <property type="entry name" value="RNase_HI_RT_Ty1"/>
    <property type="match status" value="1"/>
</dbReference>
<proteinExistence type="predicted"/>